<evidence type="ECO:0000313" key="7">
    <source>
        <dbReference type="Proteomes" id="UP000035540"/>
    </source>
</evidence>
<protein>
    <recommendedName>
        <fullName evidence="8">Cell division protein SepF</fullName>
    </recommendedName>
</protein>
<gene>
    <name evidence="6" type="ORF">CTEST_08895</name>
</gene>
<keyword evidence="2" id="KW-0717">Septation</keyword>
<dbReference type="RefSeq" id="WP_047253426.1">
    <property type="nucleotide sequence ID" value="NZ_CP011545.1"/>
</dbReference>
<organism evidence="6 7">
    <name type="scientific">Corynebacterium testudinoris</name>
    <dbReference type="NCBI Taxonomy" id="136857"/>
    <lineage>
        <taxon>Bacteria</taxon>
        <taxon>Bacillati</taxon>
        <taxon>Actinomycetota</taxon>
        <taxon>Actinomycetes</taxon>
        <taxon>Mycobacteriales</taxon>
        <taxon>Corynebacteriaceae</taxon>
        <taxon>Corynebacterium</taxon>
    </lineage>
</organism>
<evidence type="ECO:0000256" key="3">
    <source>
        <dbReference type="ARBA" id="ARBA00023306"/>
    </source>
</evidence>
<dbReference type="Proteomes" id="UP000035540">
    <property type="component" value="Chromosome"/>
</dbReference>
<dbReference type="Pfam" id="PF04472">
    <property type="entry name" value="SepF"/>
    <property type="match status" value="1"/>
</dbReference>
<sequence>MSIIKNAKEFFGLTPYEMEHDDAYYDDEPRYRSNGSSAYAPAPAYERDSYSREYTPSRTERPYVAPRAEVEFVELSSYGQAASIGEPFRDGDAVVFDLTRMENGENKRVVDFAAGLCYAARGRMVNVTKHLDSHRTVFAIIPETADVSTSELERAAGLR</sequence>
<dbReference type="KEGG" id="cted:CTEST_08895"/>
<keyword evidence="1" id="KW-0132">Cell division</keyword>
<dbReference type="GO" id="GO:0000917">
    <property type="term" value="P:division septum assembly"/>
    <property type="evidence" value="ECO:0007669"/>
    <property type="project" value="UniProtKB-KW"/>
</dbReference>
<evidence type="ECO:0000256" key="5">
    <source>
        <dbReference type="SAM" id="MobiDB-lite"/>
    </source>
</evidence>
<name>A0A0G3H780_9CORY</name>
<dbReference type="InterPro" id="IPR023052">
    <property type="entry name" value="Cell_div_SepF"/>
</dbReference>
<dbReference type="InterPro" id="IPR038594">
    <property type="entry name" value="SepF-like_sf"/>
</dbReference>
<dbReference type="Gene3D" id="3.30.110.150">
    <property type="entry name" value="SepF-like protein"/>
    <property type="match status" value="1"/>
</dbReference>
<feature type="region of interest" description="Disordered" evidence="5">
    <location>
        <begin position="27"/>
        <end position="60"/>
    </location>
</feature>
<dbReference type="EMBL" id="CP011545">
    <property type="protein sequence ID" value="AKK09209.1"/>
    <property type="molecule type" value="Genomic_DNA"/>
</dbReference>
<evidence type="ECO:0000256" key="4">
    <source>
        <dbReference type="ARBA" id="ARBA00044936"/>
    </source>
</evidence>
<dbReference type="STRING" id="136857.CTEST_08895"/>
<accession>A0A0G3H780</accession>
<dbReference type="OrthoDB" id="3731101at2"/>
<dbReference type="PATRIC" id="fig|136857.5.peg.1770"/>
<dbReference type="InterPro" id="IPR007561">
    <property type="entry name" value="Cell_div_SepF/SepF-rel"/>
</dbReference>
<dbReference type="PANTHER" id="PTHR35798:SF1">
    <property type="entry name" value="CELL DIVISION PROTEIN SEPF"/>
    <property type="match status" value="1"/>
</dbReference>
<evidence type="ECO:0008006" key="8">
    <source>
        <dbReference type="Google" id="ProtNLM"/>
    </source>
</evidence>
<dbReference type="AlphaFoldDB" id="A0A0G3H780"/>
<comment type="function">
    <text evidence="4">Cell division protein that is part of the divisome complex and is recruited early to the Z-ring. Probably stimulates Z-ring formation, perhaps through the cross-linking of FtsZ protofilaments. Its function overlaps with FtsA.</text>
</comment>
<keyword evidence="7" id="KW-1185">Reference proteome</keyword>
<evidence type="ECO:0000256" key="1">
    <source>
        <dbReference type="ARBA" id="ARBA00022618"/>
    </source>
</evidence>
<reference evidence="7" key="2">
    <citation type="submission" date="2015-05" db="EMBL/GenBank/DDBJ databases">
        <title>Complete genome sequence of Corynebacterium testudinoris DSM 44614, recovered from necrotic lesions in the mouth of a tortoise.</title>
        <authorList>
            <person name="Ruckert C."/>
            <person name="Albersmeier A."/>
            <person name="Winkler A."/>
            <person name="Tauch A."/>
        </authorList>
    </citation>
    <scope>NUCLEOTIDE SEQUENCE [LARGE SCALE GENOMIC DNA]</scope>
    <source>
        <strain evidence="7">DSM 44614</strain>
    </source>
</reference>
<evidence type="ECO:0000256" key="2">
    <source>
        <dbReference type="ARBA" id="ARBA00023210"/>
    </source>
</evidence>
<keyword evidence="3" id="KW-0131">Cell cycle</keyword>
<evidence type="ECO:0000313" key="6">
    <source>
        <dbReference type="EMBL" id="AKK09209.1"/>
    </source>
</evidence>
<reference evidence="6 7" key="1">
    <citation type="journal article" date="2015" name="Genome Announc.">
        <title>Complete Genome Sequence of the Type Strain Corynebacterium testudinoris DSM 44614, Recovered from Necrotic Lesions in the Mouth of a Tortoise.</title>
        <authorList>
            <person name="Ruckert C."/>
            <person name="Kriete M."/>
            <person name="Jaenicke S."/>
            <person name="Winkler A."/>
            <person name="Tauch A."/>
        </authorList>
    </citation>
    <scope>NUCLEOTIDE SEQUENCE [LARGE SCALE GENOMIC DNA]</scope>
    <source>
        <strain evidence="6 7">DSM 44614</strain>
    </source>
</reference>
<proteinExistence type="predicted"/>
<dbReference type="PANTHER" id="PTHR35798">
    <property type="entry name" value="CELL DIVISION PROTEIN SEPF"/>
    <property type="match status" value="1"/>
</dbReference>